<comment type="caution">
    <text evidence="3">The sequence shown here is derived from an EMBL/GenBank/DDBJ whole genome shotgun (WGS) entry which is preliminary data.</text>
</comment>
<dbReference type="PANTHER" id="PTHR43252:SF4">
    <property type="entry name" value="TRANSCRIPTIONAL REGULATORY PROTEIN"/>
    <property type="match status" value="1"/>
</dbReference>
<dbReference type="InterPro" id="IPR036390">
    <property type="entry name" value="WH_DNA-bd_sf"/>
</dbReference>
<dbReference type="PANTHER" id="PTHR43252">
    <property type="entry name" value="TRANSCRIPTIONAL REGULATOR YQJI"/>
    <property type="match status" value="1"/>
</dbReference>
<evidence type="ECO:0000259" key="1">
    <source>
        <dbReference type="Pfam" id="PF03551"/>
    </source>
</evidence>
<feature type="domain" description="Transcription regulator PadR N-terminal" evidence="1">
    <location>
        <begin position="7"/>
        <end position="80"/>
    </location>
</feature>
<dbReference type="Gene3D" id="1.10.10.10">
    <property type="entry name" value="Winged helix-like DNA-binding domain superfamily/Winged helix DNA-binding domain"/>
    <property type="match status" value="1"/>
</dbReference>
<dbReference type="OrthoDB" id="3186544at2"/>
<organism evidence="3 4">
    <name type="scientific">Aeromicrobium ginsengisoli</name>
    <dbReference type="NCBI Taxonomy" id="363867"/>
    <lineage>
        <taxon>Bacteria</taxon>
        <taxon>Bacillati</taxon>
        <taxon>Actinomycetota</taxon>
        <taxon>Actinomycetes</taxon>
        <taxon>Propionibacteriales</taxon>
        <taxon>Nocardioidaceae</taxon>
        <taxon>Aeromicrobium</taxon>
    </lineage>
</organism>
<dbReference type="Proteomes" id="UP000380867">
    <property type="component" value="Unassembled WGS sequence"/>
</dbReference>
<feature type="domain" description="Transcription regulator PadR C-terminal" evidence="2">
    <location>
        <begin position="93"/>
        <end position="176"/>
    </location>
</feature>
<dbReference type="SUPFAM" id="SSF46785">
    <property type="entry name" value="Winged helix' DNA-binding domain"/>
    <property type="match status" value="1"/>
</dbReference>
<evidence type="ECO:0000313" key="4">
    <source>
        <dbReference type="Proteomes" id="UP000380867"/>
    </source>
</evidence>
<sequence>MSLKFAILAALTERSSTGLELARRFDRSIGYFWSASHQQIYRELERLREAGLVSTVSRPGPPERGQPKEFEILPAGTSALMAWTINQDDPAPMREALFVKVRAAAALGNPGVEAAVTHDRQIHAQILSRYEEIDRRDFQDRDLDAQGRMQRLVLQAGIDLERTRIQWCDAVLTELRSQQQPNHEADASST</sequence>
<gene>
    <name evidence="3" type="ORF">ESP70_010865</name>
</gene>
<keyword evidence="4" id="KW-1185">Reference proteome</keyword>
<dbReference type="Pfam" id="PF10400">
    <property type="entry name" value="Vir_act_alpha_C"/>
    <property type="match status" value="1"/>
</dbReference>
<dbReference type="InterPro" id="IPR018309">
    <property type="entry name" value="Tscrpt_reg_PadR_C"/>
</dbReference>
<dbReference type="InterPro" id="IPR036388">
    <property type="entry name" value="WH-like_DNA-bd_sf"/>
</dbReference>
<dbReference type="InterPro" id="IPR005149">
    <property type="entry name" value="Tscrpt_reg_PadR_N"/>
</dbReference>
<protein>
    <submittedName>
        <fullName evidence="3">PadR family transcriptional regulator</fullName>
    </submittedName>
</protein>
<evidence type="ECO:0000313" key="3">
    <source>
        <dbReference type="EMBL" id="KAA1397836.1"/>
    </source>
</evidence>
<accession>A0A5M4FFE0</accession>
<dbReference type="AlphaFoldDB" id="A0A5M4FFE0"/>
<dbReference type="Gene3D" id="6.10.140.190">
    <property type="match status" value="1"/>
</dbReference>
<proteinExistence type="predicted"/>
<evidence type="ECO:0000259" key="2">
    <source>
        <dbReference type="Pfam" id="PF10400"/>
    </source>
</evidence>
<dbReference type="RefSeq" id="WP_149689281.1">
    <property type="nucleotide sequence ID" value="NZ_SDPQ02000002.1"/>
</dbReference>
<dbReference type="Pfam" id="PF03551">
    <property type="entry name" value="PadR"/>
    <property type="match status" value="1"/>
</dbReference>
<name>A0A5M4FFE0_9ACTN</name>
<dbReference type="EMBL" id="SDPQ02000002">
    <property type="protein sequence ID" value="KAA1397836.1"/>
    <property type="molecule type" value="Genomic_DNA"/>
</dbReference>
<reference evidence="3" key="1">
    <citation type="submission" date="2019-09" db="EMBL/GenBank/DDBJ databases">
        <authorList>
            <person name="Li J."/>
        </authorList>
    </citation>
    <scope>NUCLEOTIDE SEQUENCE [LARGE SCALE GENOMIC DNA]</scope>
    <source>
        <strain evidence="3">JCM 14732</strain>
    </source>
</reference>